<dbReference type="InterPro" id="IPR003661">
    <property type="entry name" value="HisK_dim/P_dom"/>
</dbReference>
<dbReference type="GO" id="GO:0000155">
    <property type="term" value="F:phosphorelay sensor kinase activity"/>
    <property type="evidence" value="ECO:0007669"/>
    <property type="project" value="InterPro"/>
</dbReference>
<dbReference type="InterPro" id="IPR011006">
    <property type="entry name" value="CheY-like_superfamily"/>
</dbReference>
<dbReference type="SMART" id="SM00448">
    <property type="entry name" value="REC"/>
    <property type="match status" value="1"/>
</dbReference>
<keyword evidence="3 5" id="KW-0597">Phosphoprotein</keyword>
<evidence type="ECO:0000259" key="7">
    <source>
        <dbReference type="PROSITE" id="PS50110"/>
    </source>
</evidence>
<evidence type="ECO:0000256" key="5">
    <source>
        <dbReference type="PROSITE-ProRule" id="PRU00169"/>
    </source>
</evidence>
<dbReference type="Proteomes" id="UP000189670">
    <property type="component" value="Unassembled WGS sequence"/>
</dbReference>
<dbReference type="SUPFAM" id="SSF55874">
    <property type="entry name" value="ATPase domain of HSP90 chaperone/DNA topoisomerase II/histidine kinase"/>
    <property type="match status" value="1"/>
</dbReference>
<dbReference type="PRINTS" id="PR00344">
    <property type="entry name" value="BCTRLSENSOR"/>
</dbReference>
<feature type="modified residue" description="4-aspartylphosphate" evidence="5">
    <location>
        <position position="259"/>
    </location>
</feature>
<dbReference type="PANTHER" id="PTHR45339:SF1">
    <property type="entry name" value="HYBRID SIGNAL TRANSDUCTION HISTIDINE KINASE J"/>
    <property type="match status" value="1"/>
</dbReference>
<dbReference type="CDD" id="cd00082">
    <property type="entry name" value="HisKA"/>
    <property type="match status" value="1"/>
</dbReference>
<dbReference type="CDD" id="cd17546">
    <property type="entry name" value="REC_hyHK_CKI1_RcsC-like"/>
    <property type="match status" value="1"/>
</dbReference>
<evidence type="ECO:0000256" key="2">
    <source>
        <dbReference type="ARBA" id="ARBA00012438"/>
    </source>
</evidence>
<evidence type="ECO:0000256" key="1">
    <source>
        <dbReference type="ARBA" id="ARBA00000085"/>
    </source>
</evidence>
<feature type="domain" description="Histidine kinase" evidence="6">
    <location>
        <begin position="1"/>
        <end position="195"/>
    </location>
</feature>
<organism evidence="8 9">
    <name type="scientific">Candidatus Magnetoglobus multicellularis str. Araruama</name>
    <dbReference type="NCBI Taxonomy" id="890399"/>
    <lineage>
        <taxon>Bacteria</taxon>
        <taxon>Pseudomonadati</taxon>
        <taxon>Thermodesulfobacteriota</taxon>
        <taxon>Desulfobacteria</taxon>
        <taxon>Desulfobacterales</taxon>
        <taxon>Desulfobacteraceae</taxon>
        <taxon>Candidatus Magnetoglobus</taxon>
    </lineage>
</organism>
<dbReference type="CDD" id="cd16922">
    <property type="entry name" value="HATPase_EvgS-ArcB-TorS-like"/>
    <property type="match status" value="1"/>
</dbReference>
<dbReference type="PROSITE" id="PS50109">
    <property type="entry name" value="HIS_KIN"/>
    <property type="match status" value="1"/>
</dbReference>
<dbReference type="Pfam" id="PF00072">
    <property type="entry name" value="Response_reg"/>
    <property type="match status" value="1"/>
</dbReference>
<sequence length="336" mass="37909">MQKEYLTDMLNSSQTLLDLINDILNYSRLELDKTTLNTMPFFLLDIYQSIISMFKHQVQRKKMALVCHISPECGIELMGDPIRVKQILVNLVGNAVKFTNNGQIWIQTESLHETSDKIYISISVTDTGIGIRESDQKRIFQAFTQTETSANRKYTGAGLGLAICEKLVQVMDGKLFVTSMPSKGSTFSITLPFAVSGSQKGHKIPDTYSRVLIIEDDPINARFAQSILKDADLTVDVIEDGHQALSYIQENAYDMVFMDIQLPEIDGYELTQTIRKHGYATLPIIALTACVMKGDREKCLSAGMNDYLPKPFEPDDILQMYQKWKASVKPMETHEV</sequence>
<dbReference type="FunFam" id="3.30.565.10:FF:000010">
    <property type="entry name" value="Sensor histidine kinase RcsC"/>
    <property type="match status" value="1"/>
</dbReference>
<protein>
    <recommendedName>
        <fullName evidence="2">histidine kinase</fullName>
        <ecNumber evidence="2">2.7.13.3</ecNumber>
    </recommendedName>
</protein>
<accession>A0A1V1PA34</accession>
<dbReference type="InterPro" id="IPR005467">
    <property type="entry name" value="His_kinase_dom"/>
</dbReference>
<reference evidence="9" key="1">
    <citation type="submission" date="2012-11" db="EMBL/GenBank/DDBJ databases">
        <authorList>
            <person name="Lucero-Rivera Y.E."/>
            <person name="Tovar-Ramirez D."/>
        </authorList>
    </citation>
    <scope>NUCLEOTIDE SEQUENCE [LARGE SCALE GENOMIC DNA]</scope>
    <source>
        <strain evidence="9">Araruama</strain>
    </source>
</reference>
<comment type="catalytic activity">
    <reaction evidence="1">
        <text>ATP + protein L-histidine = ADP + protein N-phospho-L-histidine.</text>
        <dbReference type="EC" id="2.7.13.3"/>
    </reaction>
</comment>
<keyword evidence="8" id="KW-0808">Transferase</keyword>
<dbReference type="EMBL" id="ATBP01000227">
    <property type="protein sequence ID" value="ETR71747.1"/>
    <property type="molecule type" value="Genomic_DNA"/>
</dbReference>
<dbReference type="Gene3D" id="3.40.50.2300">
    <property type="match status" value="1"/>
</dbReference>
<evidence type="ECO:0000313" key="8">
    <source>
        <dbReference type="EMBL" id="ETR71747.1"/>
    </source>
</evidence>
<evidence type="ECO:0000259" key="6">
    <source>
        <dbReference type="PROSITE" id="PS50109"/>
    </source>
</evidence>
<name>A0A1V1PA34_9BACT</name>
<proteinExistence type="predicted"/>
<comment type="caution">
    <text evidence="8">The sequence shown here is derived from an EMBL/GenBank/DDBJ whole genome shotgun (WGS) entry which is preliminary data.</text>
</comment>
<evidence type="ECO:0000256" key="3">
    <source>
        <dbReference type="ARBA" id="ARBA00022553"/>
    </source>
</evidence>
<evidence type="ECO:0000313" key="9">
    <source>
        <dbReference type="Proteomes" id="UP000189670"/>
    </source>
</evidence>
<dbReference type="InterPro" id="IPR001789">
    <property type="entry name" value="Sig_transdc_resp-reg_receiver"/>
</dbReference>
<keyword evidence="4" id="KW-0902">Two-component regulatory system</keyword>
<evidence type="ECO:0000256" key="4">
    <source>
        <dbReference type="ARBA" id="ARBA00023012"/>
    </source>
</evidence>
<dbReference type="InterPro" id="IPR003594">
    <property type="entry name" value="HATPase_dom"/>
</dbReference>
<feature type="domain" description="Response regulatory" evidence="7">
    <location>
        <begin position="210"/>
        <end position="325"/>
    </location>
</feature>
<dbReference type="SUPFAM" id="SSF52172">
    <property type="entry name" value="CheY-like"/>
    <property type="match status" value="1"/>
</dbReference>
<dbReference type="PROSITE" id="PS50110">
    <property type="entry name" value="RESPONSE_REGULATORY"/>
    <property type="match status" value="1"/>
</dbReference>
<dbReference type="Gene3D" id="3.30.565.10">
    <property type="entry name" value="Histidine kinase-like ATPase, C-terminal domain"/>
    <property type="match status" value="1"/>
</dbReference>
<dbReference type="PANTHER" id="PTHR45339">
    <property type="entry name" value="HYBRID SIGNAL TRANSDUCTION HISTIDINE KINASE J"/>
    <property type="match status" value="1"/>
</dbReference>
<gene>
    <name evidence="8" type="ORF">OMM_02255</name>
</gene>
<keyword evidence="8" id="KW-0418">Kinase</keyword>
<dbReference type="Pfam" id="PF02518">
    <property type="entry name" value="HATPase_c"/>
    <property type="match status" value="1"/>
</dbReference>
<dbReference type="InterPro" id="IPR036890">
    <property type="entry name" value="HATPase_C_sf"/>
</dbReference>
<dbReference type="InterPro" id="IPR004358">
    <property type="entry name" value="Sig_transdc_His_kin-like_C"/>
</dbReference>
<dbReference type="SMART" id="SM00387">
    <property type="entry name" value="HATPase_c"/>
    <property type="match status" value="1"/>
</dbReference>
<dbReference type="EC" id="2.7.13.3" evidence="2"/>
<dbReference type="AlphaFoldDB" id="A0A1V1PA34"/>